<evidence type="ECO:0000256" key="2">
    <source>
        <dbReference type="ARBA" id="ARBA00022734"/>
    </source>
</evidence>
<keyword evidence="6" id="KW-1185">Reference proteome</keyword>
<dbReference type="CDD" id="cd00161">
    <property type="entry name" value="beta-trefoil_Ricin-like"/>
    <property type="match status" value="1"/>
</dbReference>
<dbReference type="Pfam" id="PF00652">
    <property type="entry name" value="Ricin_B_lectin"/>
    <property type="match status" value="1"/>
</dbReference>
<evidence type="ECO:0000313" key="6">
    <source>
        <dbReference type="Proteomes" id="UP000695562"/>
    </source>
</evidence>
<dbReference type="PANTHER" id="PTHR31599">
    <property type="entry name" value="CALCIUM UP-REGULATED PROTEIN A-RELATED"/>
    <property type="match status" value="1"/>
</dbReference>
<evidence type="ECO:0000313" key="5">
    <source>
        <dbReference type="EMBL" id="KAF2075936.1"/>
    </source>
</evidence>
<dbReference type="GO" id="GO:0030246">
    <property type="term" value="F:carbohydrate binding"/>
    <property type="evidence" value="ECO:0007669"/>
    <property type="project" value="UniProtKB-KW"/>
</dbReference>
<name>A0A8J4PXZ5_9MYCE</name>
<dbReference type="InterPro" id="IPR051780">
    <property type="entry name" value="Ca_Up-reg_Membrane_Reg"/>
</dbReference>
<dbReference type="GO" id="GO:0005737">
    <property type="term" value="C:cytoplasm"/>
    <property type="evidence" value="ECO:0007669"/>
    <property type="project" value="UniProtKB-ARBA"/>
</dbReference>
<organism evidence="5 6">
    <name type="scientific">Polysphondylium violaceum</name>
    <dbReference type="NCBI Taxonomy" id="133409"/>
    <lineage>
        <taxon>Eukaryota</taxon>
        <taxon>Amoebozoa</taxon>
        <taxon>Evosea</taxon>
        <taxon>Eumycetozoa</taxon>
        <taxon>Dictyostelia</taxon>
        <taxon>Dictyosteliales</taxon>
        <taxon>Dictyosteliaceae</taxon>
        <taxon>Polysphondylium</taxon>
    </lineage>
</organism>
<dbReference type="GO" id="GO:0005634">
    <property type="term" value="C:nucleus"/>
    <property type="evidence" value="ECO:0007669"/>
    <property type="project" value="UniProtKB-ARBA"/>
</dbReference>
<dbReference type="InterPro" id="IPR000772">
    <property type="entry name" value="Ricin_B_lectin"/>
</dbReference>
<dbReference type="InterPro" id="IPR035992">
    <property type="entry name" value="Ricin_B-like_lectins"/>
</dbReference>
<dbReference type="PROSITE" id="PS50231">
    <property type="entry name" value="RICIN_B_LECTIN"/>
    <property type="match status" value="1"/>
</dbReference>
<dbReference type="SUPFAM" id="SSF50370">
    <property type="entry name" value="Ricin B-like lectins"/>
    <property type="match status" value="1"/>
</dbReference>
<comment type="caution">
    <text evidence="5">The sequence shown here is derived from an EMBL/GenBank/DDBJ whole genome shotgun (WGS) entry which is preliminary data.</text>
</comment>
<dbReference type="GO" id="GO:0043157">
    <property type="term" value="P:response to cation stress"/>
    <property type="evidence" value="ECO:0007669"/>
    <property type="project" value="UniProtKB-ARBA"/>
</dbReference>
<evidence type="ECO:0000256" key="3">
    <source>
        <dbReference type="SAM" id="MobiDB-lite"/>
    </source>
</evidence>
<dbReference type="Proteomes" id="UP000695562">
    <property type="component" value="Unassembled WGS sequence"/>
</dbReference>
<dbReference type="PANTHER" id="PTHR31599:SF3">
    <property type="entry name" value="CALCIUM UP-REGULATED PROTEIN I-RELATED"/>
    <property type="match status" value="1"/>
</dbReference>
<dbReference type="AlphaFoldDB" id="A0A8J4PXZ5"/>
<feature type="compositionally biased region" description="Low complexity" evidence="3">
    <location>
        <begin position="1"/>
        <end position="12"/>
    </location>
</feature>
<feature type="region of interest" description="Disordered" evidence="3">
    <location>
        <begin position="1"/>
        <end position="22"/>
    </location>
</feature>
<dbReference type="Gene3D" id="2.80.10.50">
    <property type="match status" value="1"/>
</dbReference>
<evidence type="ECO:0000259" key="4">
    <source>
        <dbReference type="Pfam" id="PF00652"/>
    </source>
</evidence>
<comment type="similarity">
    <text evidence="1">Belongs to the cup family.</text>
</comment>
<dbReference type="EMBL" id="AJWJ01000079">
    <property type="protein sequence ID" value="KAF2075936.1"/>
    <property type="molecule type" value="Genomic_DNA"/>
</dbReference>
<dbReference type="OrthoDB" id="20005at2759"/>
<protein>
    <recommendedName>
        <fullName evidence="4">Ricin B lectin domain-containing protein</fullName>
    </recommendedName>
</protein>
<keyword evidence="2" id="KW-0430">Lectin</keyword>
<evidence type="ECO:0000256" key="1">
    <source>
        <dbReference type="ARBA" id="ARBA00010678"/>
    </source>
</evidence>
<gene>
    <name evidence="5" type="ORF">CYY_002739</name>
</gene>
<accession>A0A8J4PXZ5</accession>
<sequence length="674" mass="74051">MTLNSNSNNKSSLETRQKSTAKNIISNKVEGKEIVPQPKAQEQKKIKRIKKCKLLELGSTGIKQLNTWVYIQNRNLDANGNPLCLNVEYGYWTAGTQIIVYPVKGTDNELWQVLPDGHILSRVSYSMVLGTGQPVEGETGYQLETQDWQNTSDQIWTLADNSQIKNQDSGFYISVDTQQSSNTIASGDNAVAVLSDSQSTWDICPSLPLDSILSADPVGWVDFSQGGDGTRMQAYQAISQFVGYVDSIRDQYVNLNAPLDTFISIMSQMPIPEGVTNGDFAFVKLQLSREIQCAQGIVNMFNNYTQFHIALFADNSARLNQLSVEVGLQIGSESDVSGSMLQLFSGILYTVLSALPGEAPILGNIIQSAINVAVSIDDESISPDPFQVALADLWNTFSDTFEGLLTTIGSIETTILSDWGKMQSTFKLIMTPNGPNSLAWLPGYTSLFLSAGIIGYENSILQMLMPTIYQIYYYDYSINESSYLPEGLPDYCKYQIGNIMYFIASNSENSIFPTESLMKRVWANGVSQYDFYKSSNGWNFPTAVIQSDYFKSGIFTFSNNTPYPLKLSAGLDPTTYLVCGTYSSVLGPWNDSYYYISVTDLSDNPVATIGVNVDYGPMYGAKVSMDPSGTEISHGYLLGGPTSNQGSYSDTYSGSINVSINLDVNNPPSLSLSK</sequence>
<proteinExistence type="inferred from homology"/>
<feature type="domain" description="Ricin B lectin" evidence="4">
    <location>
        <begin position="80"/>
        <end position="182"/>
    </location>
</feature>
<reference evidence="5" key="1">
    <citation type="submission" date="2020-01" db="EMBL/GenBank/DDBJ databases">
        <title>Development of genomics and gene disruption for Polysphondylium violaceum indicates a role for the polyketide synthase stlB in stalk morphogenesis.</title>
        <authorList>
            <person name="Narita B."/>
            <person name="Kawabe Y."/>
            <person name="Kin K."/>
            <person name="Saito T."/>
            <person name="Gibbs R."/>
            <person name="Kuspa A."/>
            <person name="Muzny D."/>
            <person name="Queller D."/>
            <person name="Richards S."/>
            <person name="Strassman J."/>
            <person name="Sucgang R."/>
            <person name="Worley K."/>
            <person name="Schaap P."/>
        </authorList>
    </citation>
    <scope>NUCLEOTIDE SEQUENCE</scope>
    <source>
        <strain evidence="5">QSvi11</strain>
    </source>
</reference>